<dbReference type="AlphaFoldDB" id="A0A7J6X8Z8"/>
<reference evidence="2 3" key="1">
    <citation type="submission" date="2020-06" db="EMBL/GenBank/DDBJ databases">
        <title>Transcriptomic and genomic resources for Thalictrum thalictroides and T. hernandezii: Facilitating candidate gene discovery in an emerging model plant lineage.</title>
        <authorList>
            <person name="Arias T."/>
            <person name="Riano-Pachon D.M."/>
            <person name="Di Stilio V.S."/>
        </authorList>
    </citation>
    <scope>NUCLEOTIDE SEQUENCE [LARGE SCALE GENOMIC DNA]</scope>
    <source>
        <strain evidence="3">cv. WT478/WT964</strain>
        <tissue evidence="2">Leaves</tissue>
    </source>
</reference>
<gene>
    <name evidence="2" type="ORF">FRX31_004149</name>
</gene>
<protein>
    <submittedName>
        <fullName evidence="2">Uncharacterized protein</fullName>
    </submittedName>
</protein>
<dbReference type="Proteomes" id="UP000554482">
    <property type="component" value="Unassembled WGS sequence"/>
</dbReference>
<feature type="compositionally biased region" description="Basic and acidic residues" evidence="1">
    <location>
        <begin position="55"/>
        <end position="64"/>
    </location>
</feature>
<keyword evidence="3" id="KW-1185">Reference proteome</keyword>
<comment type="caution">
    <text evidence="2">The sequence shown here is derived from an EMBL/GenBank/DDBJ whole genome shotgun (WGS) entry which is preliminary data.</text>
</comment>
<feature type="region of interest" description="Disordered" evidence="1">
    <location>
        <begin position="33"/>
        <end position="71"/>
    </location>
</feature>
<dbReference type="EMBL" id="JABWDY010002966">
    <property type="protein sequence ID" value="KAF5206261.1"/>
    <property type="molecule type" value="Genomic_DNA"/>
</dbReference>
<name>A0A7J6X8Z8_THATH</name>
<organism evidence="2 3">
    <name type="scientific">Thalictrum thalictroides</name>
    <name type="common">Rue-anemone</name>
    <name type="synonym">Anemone thalictroides</name>
    <dbReference type="NCBI Taxonomy" id="46969"/>
    <lineage>
        <taxon>Eukaryota</taxon>
        <taxon>Viridiplantae</taxon>
        <taxon>Streptophyta</taxon>
        <taxon>Embryophyta</taxon>
        <taxon>Tracheophyta</taxon>
        <taxon>Spermatophyta</taxon>
        <taxon>Magnoliopsida</taxon>
        <taxon>Ranunculales</taxon>
        <taxon>Ranunculaceae</taxon>
        <taxon>Thalictroideae</taxon>
        <taxon>Thalictrum</taxon>
    </lineage>
</organism>
<accession>A0A7J6X8Z8</accession>
<proteinExistence type="predicted"/>
<evidence type="ECO:0000313" key="2">
    <source>
        <dbReference type="EMBL" id="KAF5206261.1"/>
    </source>
</evidence>
<sequence length="108" mass="11484">MPVSLAVISITEERLTSKNTEAIKLGHSLRQQLKQENSAQSTDAGGLTTATEVETEARTNHPDPKGAGFGSANFSKGGCRVADTAVHLSAKTKIQEHPGIENWGVQPF</sequence>
<evidence type="ECO:0000313" key="3">
    <source>
        <dbReference type="Proteomes" id="UP000554482"/>
    </source>
</evidence>
<feature type="compositionally biased region" description="Polar residues" evidence="1">
    <location>
        <begin position="33"/>
        <end position="43"/>
    </location>
</feature>
<evidence type="ECO:0000256" key="1">
    <source>
        <dbReference type="SAM" id="MobiDB-lite"/>
    </source>
</evidence>